<dbReference type="EMBL" id="SMLA01000010">
    <property type="protein sequence ID" value="TDD90096.1"/>
    <property type="molecule type" value="Genomic_DNA"/>
</dbReference>
<evidence type="ECO:0000313" key="11">
    <source>
        <dbReference type="Proteomes" id="UP000294723"/>
    </source>
</evidence>
<reference evidence="10 11" key="1">
    <citation type="submission" date="2019-03" db="EMBL/GenBank/DDBJ databases">
        <title>Draft genome sequences of novel Actinobacteria.</title>
        <authorList>
            <person name="Sahin N."/>
            <person name="Ay H."/>
            <person name="Saygin H."/>
        </authorList>
    </citation>
    <scope>NUCLEOTIDE SEQUENCE [LARGE SCALE GENOMIC DNA]</scope>
    <source>
        <strain evidence="10 11">5K548</strain>
    </source>
</reference>
<name>A0A4R5BWG9_9PSEU</name>
<dbReference type="PANTHER" id="PTHR34978:SF3">
    <property type="entry name" value="SLR0241 PROTEIN"/>
    <property type="match status" value="1"/>
</dbReference>
<dbReference type="Proteomes" id="UP000294723">
    <property type="component" value="Unassembled WGS sequence"/>
</dbReference>
<evidence type="ECO:0000259" key="9">
    <source>
        <dbReference type="Pfam" id="PF01435"/>
    </source>
</evidence>
<accession>A0A4R5BWG9</accession>
<dbReference type="Gene3D" id="3.30.2010.10">
    <property type="entry name" value="Metalloproteases ('zincins'), catalytic domain"/>
    <property type="match status" value="1"/>
</dbReference>
<dbReference type="InterPro" id="IPR001915">
    <property type="entry name" value="Peptidase_M48"/>
</dbReference>
<feature type="transmembrane region" description="Helical" evidence="8">
    <location>
        <begin position="196"/>
        <end position="214"/>
    </location>
</feature>
<gene>
    <name evidence="10" type="ORF">E1202_10115</name>
</gene>
<keyword evidence="2" id="KW-0479">Metal-binding</keyword>
<keyword evidence="8" id="KW-0472">Membrane</keyword>
<keyword evidence="3 6" id="KW-0378">Hydrolase</keyword>
<comment type="caution">
    <text evidence="10">The sequence shown here is derived from an EMBL/GenBank/DDBJ whole genome shotgun (WGS) entry which is preliminary data.</text>
</comment>
<evidence type="ECO:0000313" key="10">
    <source>
        <dbReference type="EMBL" id="TDD90096.1"/>
    </source>
</evidence>
<dbReference type="RefSeq" id="WP_132682472.1">
    <property type="nucleotide sequence ID" value="NZ_SMLA01000010.1"/>
</dbReference>
<evidence type="ECO:0000256" key="8">
    <source>
        <dbReference type="SAM" id="Phobius"/>
    </source>
</evidence>
<keyword evidence="1 6" id="KW-0645">Protease</keyword>
<comment type="similarity">
    <text evidence="6">Belongs to the peptidase M48 family.</text>
</comment>
<comment type="cofactor">
    <cofactor evidence="6">
        <name>Zn(2+)</name>
        <dbReference type="ChEBI" id="CHEBI:29105"/>
    </cofactor>
    <text evidence="6">Binds 1 zinc ion per subunit.</text>
</comment>
<dbReference type="GO" id="GO:0006508">
    <property type="term" value="P:proteolysis"/>
    <property type="evidence" value="ECO:0007669"/>
    <property type="project" value="UniProtKB-KW"/>
</dbReference>
<feature type="transmembrane region" description="Helical" evidence="8">
    <location>
        <begin position="92"/>
        <end position="113"/>
    </location>
</feature>
<keyword evidence="11" id="KW-1185">Reference proteome</keyword>
<keyword evidence="5 6" id="KW-0482">Metalloprotease</keyword>
<keyword evidence="4 6" id="KW-0862">Zinc</keyword>
<keyword evidence="8" id="KW-1133">Transmembrane helix</keyword>
<feature type="region of interest" description="Disordered" evidence="7">
    <location>
        <begin position="317"/>
        <end position="341"/>
    </location>
</feature>
<feature type="transmembrane region" description="Helical" evidence="8">
    <location>
        <begin position="35"/>
        <end position="59"/>
    </location>
</feature>
<evidence type="ECO:0000256" key="7">
    <source>
        <dbReference type="SAM" id="MobiDB-lite"/>
    </source>
</evidence>
<evidence type="ECO:0000256" key="3">
    <source>
        <dbReference type="ARBA" id="ARBA00022801"/>
    </source>
</evidence>
<dbReference type="AlphaFoldDB" id="A0A4R5BWG9"/>
<evidence type="ECO:0000256" key="5">
    <source>
        <dbReference type="ARBA" id="ARBA00023049"/>
    </source>
</evidence>
<organism evidence="10 11">
    <name type="scientific">Saccharopolyspora karakumensis</name>
    <dbReference type="NCBI Taxonomy" id="2530386"/>
    <lineage>
        <taxon>Bacteria</taxon>
        <taxon>Bacillati</taxon>
        <taxon>Actinomycetota</taxon>
        <taxon>Actinomycetes</taxon>
        <taxon>Pseudonocardiales</taxon>
        <taxon>Pseudonocardiaceae</taxon>
        <taxon>Saccharopolyspora</taxon>
    </lineage>
</organism>
<evidence type="ECO:0000256" key="2">
    <source>
        <dbReference type="ARBA" id="ARBA00022723"/>
    </source>
</evidence>
<feature type="domain" description="Peptidase M48" evidence="9">
    <location>
        <begin position="124"/>
        <end position="201"/>
    </location>
</feature>
<protein>
    <submittedName>
        <fullName evidence="10">M56 family peptidase</fullName>
    </submittedName>
</protein>
<dbReference type="GO" id="GO:0004222">
    <property type="term" value="F:metalloendopeptidase activity"/>
    <property type="evidence" value="ECO:0007669"/>
    <property type="project" value="InterPro"/>
</dbReference>
<dbReference type="GO" id="GO:0046872">
    <property type="term" value="F:metal ion binding"/>
    <property type="evidence" value="ECO:0007669"/>
    <property type="project" value="UniProtKB-KW"/>
</dbReference>
<proteinExistence type="inferred from homology"/>
<evidence type="ECO:0000256" key="4">
    <source>
        <dbReference type="ARBA" id="ARBA00022833"/>
    </source>
</evidence>
<dbReference type="PANTHER" id="PTHR34978">
    <property type="entry name" value="POSSIBLE SENSOR-TRANSDUCER PROTEIN BLAR"/>
    <property type="match status" value="1"/>
</dbReference>
<dbReference type="Pfam" id="PF01435">
    <property type="entry name" value="Peptidase_M48"/>
    <property type="match status" value="1"/>
</dbReference>
<dbReference type="CDD" id="cd07326">
    <property type="entry name" value="M56_BlaR1_MecR1_like"/>
    <property type="match status" value="1"/>
</dbReference>
<evidence type="ECO:0000256" key="1">
    <source>
        <dbReference type="ARBA" id="ARBA00022670"/>
    </source>
</evidence>
<keyword evidence="8" id="KW-0812">Transmembrane</keyword>
<sequence length="341" mass="36226">MTPLLLGLAAYAAVFAAFGPRLLRACARRHRAAPRVGLVLWTALPTSWIVALLAVGLAATAHLSGGLGLAGLLHACLRAVRAILTVHHPADVPAAVALLGSLAILLRLGWTTARQIHHNRRRRTKHRREVRALMRTAHRCGQRFSIIDSATLVAYCVPGRRSEIVLTTGVLRGLPRDQICAVVAHEQAHLRGRHHLYVTWGSILATAFPFVPLLRRAPHELARLVEWVADDQASARHGSHSVARALATMATALPASTGAAPRAALSATGSDVLDRVRRLVEPQPANPGSRWSTRTAITAPLLTLAAAAAVLLPAATADPTPLCQGGQPPPQSSSQADRTAT</sequence>
<evidence type="ECO:0000256" key="6">
    <source>
        <dbReference type="RuleBase" id="RU003983"/>
    </source>
</evidence>
<dbReference type="InterPro" id="IPR052173">
    <property type="entry name" value="Beta-lactam_resp_regulator"/>
</dbReference>